<dbReference type="CDD" id="cd02674">
    <property type="entry name" value="Peptidase_C19R"/>
    <property type="match status" value="1"/>
</dbReference>
<accession>A0A0G2FXM0</accession>
<keyword evidence="4 7" id="KW-0833">Ubl conjugation pathway</keyword>
<evidence type="ECO:0000259" key="9">
    <source>
        <dbReference type="PROSITE" id="PS50235"/>
    </source>
</evidence>
<feature type="compositionally biased region" description="Basic and acidic residues" evidence="8">
    <location>
        <begin position="298"/>
        <end position="315"/>
    </location>
</feature>
<dbReference type="PROSITE" id="PS50235">
    <property type="entry name" value="USP_3"/>
    <property type="match status" value="1"/>
</dbReference>
<dbReference type="InterPro" id="IPR018200">
    <property type="entry name" value="USP_CS"/>
</dbReference>
<feature type="domain" description="USP" evidence="9">
    <location>
        <begin position="5"/>
        <end position="643"/>
    </location>
</feature>
<dbReference type="EMBL" id="LCUC01000045">
    <property type="protein sequence ID" value="KKY38882.1"/>
    <property type="molecule type" value="Genomic_DNA"/>
</dbReference>
<dbReference type="InterPro" id="IPR001394">
    <property type="entry name" value="Peptidase_C19_UCH"/>
</dbReference>
<proteinExistence type="inferred from homology"/>
<dbReference type="InterPro" id="IPR038765">
    <property type="entry name" value="Papain-like_cys_pep_sf"/>
</dbReference>
<dbReference type="GO" id="GO:0006508">
    <property type="term" value="P:proteolysis"/>
    <property type="evidence" value="ECO:0007669"/>
    <property type="project" value="UniProtKB-KW"/>
</dbReference>
<evidence type="ECO:0000256" key="7">
    <source>
        <dbReference type="RuleBase" id="RU366025"/>
    </source>
</evidence>
<dbReference type="Proteomes" id="UP000034680">
    <property type="component" value="Unassembled WGS sequence"/>
</dbReference>
<keyword evidence="6 7" id="KW-0788">Thiol protease</keyword>
<feature type="region of interest" description="Disordered" evidence="8">
    <location>
        <begin position="274"/>
        <end position="421"/>
    </location>
</feature>
<dbReference type="SUPFAM" id="SSF54001">
    <property type="entry name" value="Cysteine proteinases"/>
    <property type="match status" value="1"/>
</dbReference>
<protein>
    <recommendedName>
        <fullName evidence="7">Ubiquitin carboxyl-terminal hydrolase</fullName>
        <ecNumber evidence="7">3.4.19.12</ecNumber>
    </recommendedName>
</protein>
<comment type="caution">
    <text evidence="10">The sequence shown here is derived from an EMBL/GenBank/DDBJ whole genome shotgun (WGS) entry which is preliminary data.</text>
</comment>
<feature type="compositionally biased region" description="Polar residues" evidence="8">
    <location>
        <begin position="316"/>
        <end position="325"/>
    </location>
</feature>
<evidence type="ECO:0000256" key="2">
    <source>
        <dbReference type="ARBA" id="ARBA00009085"/>
    </source>
</evidence>
<dbReference type="OrthoDB" id="952271at2759"/>
<evidence type="ECO:0000313" key="10">
    <source>
        <dbReference type="EMBL" id="KKY38882.1"/>
    </source>
</evidence>
<evidence type="ECO:0000313" key="11">
    <source>
        <dbReference type="Proteomes" id="UP000034680"/>
    </source>
</evidence>
<evidence type="ECO:0000256" key="6">
    <source>
        <dbReference type="ARBA" id="ARBA00022807"/>
    </source>
</evidence>
<dbReference type="PANTHER" id="PTHR21646">
    <property type="entry name" value="UBIQUITIN CARBOXYL-TERMINAL HYDROLASE"/>
    <property type="match status" value="1"/>
</dbReference>
<evidence type="ECO:0000256" key="1">
    <source>
        <dbReference type="ARBA" id="ARBA00000707"/>
    </source>
</evidence>
<evidence type="ECO:0000256" key="3">
    <source>
        <dbReference type="ARBA" id="ARBA00022670"/>
    </source>
</evidence>
<feature type="compositionally biased region" description="Basic residues" evidence="8">
    <location>
        <begin position="375"/>
        <end position="395"/>
    </location>
</feature>
<dbReference type="Gene3D" id="3.90.70.10">
    <property type="entry name" value="Cysteine proteinases"/>
    <property type="match status" value="2"/>
</dbReference>
<name>A0A0G2FXM0_9PEZI</name>
<dbReference type="GO" id="GO:0016579">
    <property type="term" value="P:protein deubiquitination"/>
    <property type="evidence" value="ECO:0007669"/>
    <property type="project" value="InterPro"/>
</dbReference>
<dbReference type="GO" id="GO:0004843">
    <property type="term" value="F:cysteine-type deubiquitinase activity"/>
    <property type="evidence" value="ECO:0007669"/>
    <property type="project" value="UniProtKB-UniRule"/>
</dbReference>
<dbReference type="PROSITE" id="PS00973">
    <property type="entry name" value="USP_2"/>
    <property type="match status" value="1"/>
</dbReference>
<organism evidence="10 11">
    <name type="scientific">Diaporthe ampelina</name>
    <dbReference type="NCBI Taxonomy" id="1214573"/>
    <lineage>
        <taxon>Eukaryota</taxon>
        <taxon>Fungi</taxon>
        <taxon>Dikarya</taxon>
        <taxon>Ascomycota</taxon>
        <taxon>Pezizomycotina</taxon>
        <taxon>Sordariomycetes</taxon>
        <taxon>Sordariomycetidae</taxon>
        <taxon>Diaporthales</taxon>
        <taxon>Diaporthaceae</taxon>
        <taxon>Diaporthe</taxon>
    </lineage>
</organism>
<gene>
    <name evidence="10" type="ORF">UCDDA912_g01144</name>
</gene>
<keyword evidence="3 7" id="KW-0645">Protease</keyword>
<comment type="similarity">
    <text evidence="2 7">Belongs to the peptidase C19 family.</text>
</comment>
<evidence type="ECO:0000256" key="8">
    <source>
        <dbReference type="SAM" id="MobiDB-lite"/>
    </source>
</evidence>
<sequence>MVGQTGLNNLGNTCYMNSALQCIRSVEELTKYFLANEHDEEMNYDNPLGHNGVIARAYGHLLKQIYKIPPPSTVAPRSFKDAVGRCAPQFSGWGQQDTQEFLGFLLDGLQEDLNRIKKKPYIPKPDSTDEMVNDQEAIRELAAQVWDIHKQRDDSIISDLFTGLYKSTLVCPECSKVSITFDPFTNLTLPLPIQNVWSRKVKFFPLNDAPVFLNVEIDKTASIKSLKDFISVRVGVPSERMIGAEEYRDKFFKIYEDDQQASGEITRDDIPAFFEVESQPTNTKSKTKKKAKSYLSSYDKEDIPRLNPRSNKESRIQSAKNSENISPPHFIMLTPEESDYFPGSMPGNPGLDINKAPNLPLRPQKDPKLRGGKSGGKKKVKGHKTYSKKGTKRWKQQQQQQQAARQSYKRNSYLDEDPEWGSKVDGGPLVRLGEGILVDWDPAAWDVVFGGQEAGGNARTTATGSPTFLNLDVLKDPQLEAKSQARKNRANRGISLDDCLKEFEKDEILSEDDKWYCPRCKEHRRAAKKFDLWKTPDILIVHLKRFSSSGTRRDKIDVTVDFPIEGLDITQRVLEKEDGKQEIYDLIAIDDHMGGLGGGHYTAFAKNFVDKEWYKFEDSFASPVKNPASMITSHAYLLFYRRRSDRVLGGTRFEDIVRRFDPADEEDDDDAAVNSQGSESR</sequence>
<dbReference type="PANTHER" id="PTHR21646:SF24">
    <property type="entry name" value="UBIQUITIN CARBOXYL-TERMINAL HYDROLASE"/>
    <property type="match status" value="1"/>
</dbReference>
<evidence type="ECO:0000256" key="5">
    <source>
        <dbReference type="ARBA" id="ARBA00022801"/>
    </source>
</evidence>
<dbReference type="EC" id="3.4.19.12" evidence="7"/>
<evidence type="ECO:0000256" key="4">
    <source>
        <dbReference type="ARBA" id="ARBA00022786"/>
    </source>
</evidence>
<keyword evidence="5 7" id="KW-0378">Hydrolase</keyword>
<dbReference type="InterPro" id="IPR050185">
    <property type="entry name" value="Ub_carboxyl-term_hydrolase"/>
</dbReference>
<dbReference type="STRING" id="1214573.A0A0G2FXM0"/>
<keyword evidence="11" id="KW-1185">Reference proteome</keyword>
<reference evidence="10 11" key="2">
    <citation type="submission" date="2015-05" db="EMBL/GenBank/DDBJ databases">
        <authorList>
            <person name="Morales-Cruz A."/>
            <person name="Amrine K.C."/>
            <person name="Cantu D."/>
        </authorList>
    </citation>
    <scope>NUCLEOTIDE SEQUENCE [LARGE SCALE GENOMIC DNA]</scope>
    <source>
        <strain evidence="10">DA912</strain>
    </source>
</reference>
<dbReference type="Pfam" id="PF00443">
    <property type="entry name" value="UCH"/>
    <property type="match status" value="1"/>
</dbReference>
<reference evidence="10 11" key="1">
    <citation type="submission" date="2015-05" db="EMBL/GenBank/DDBJ databases">
        <title>Distinctive expansion of gene families associated with plant cell wall degradation and secondary metabolism in the genomes of grapevine trunk pathogens.</title>
        <authorList>
            <person name="Lawrence D.P."/>
            <person name="Travadon R."/>
            <person name="Rolshausen P.E."/>
            <person name="Baumgartner K."/>
        </authorList>
    </citation>
    <scope>NUCLEOTIDE SEQUENCE [LARGE SCALE GENOMIC DNA]</scope>
    <source>
        <strain evidence="10">DA912</strain>
    </source>
</reference>
<dbReference type="InterPro" id="IPR028889">
    <property type="entry name" value="USP"/>
</dbReference>
<dbReference type="AlphaFoldDB" id="A0A0G2FXM0"/>
<dbReference type="PROSITE" id="PS00972">
    <property type="entry name" value="USP_1"/>
    <property type="match status" value="1"/>
</dbReference>
<comment type="catalytic activity">
    <reaction evidence="1 7">
        <text>Thiol-dependent hydrolysis of ester, thioester, amide, peptide and isopeptide bonds formed by the C-terminal Gly of ubiquitin (a 76-residue protein attached to proteins as an intracellular targeting signal).</text>
        <dbReference type="EC" id="3.4.19.12"/>
    </reaction>
</comment>